<proteinExistence type="predicted"/>
<dbReference type="Proteomes" id="UP000694044">
    <property type="component" value="Unassembled WGS sequence"/>
</dbReference>
<evidence type="ECO:0000313" key="2">
    <source>
        <dbReference type="Proteomes" id="UP000694044"/>
    </source>
</evidence>
<dbReference type="EMBL" id="JAGDFM010000072">
    <property type="protein sequence ID" value="KAG7387780.1"/>
    <property type="molecule type" value="Genomic_DNA"/>
</dbReference>
<gene>
    <name evidence="1" type="ORF">PHYPSEUDO_013679</name>
</gene>
<dbReference type="AlphaFoldDB" id="A0A8T1W6G6"/>
<sequence>MPNCVPRCVWYNGVPSGAAAGAEARSVLYLVKVQLQLILLRGVEPELVEQAGTIQGCSTRSISTRPPPSPASGCSRDAASRCCGYAWKLQEVGEGGERSGGWRRVCGTRASPGWLEPFW</sequence>
<reference evidence="1" key="1">
    <citation type="submission" date="2021-02" db="EMBL/GenBank/DDBJ databases">
        <authorList>
            <person name="Palmer J.M."/>
        </authorList>
    </citation>
    <scope>NUCLEOTIDE SEQUENCE</scope>
    <source>
        <strain evidence="1">SCRP734</strain>
    </source>
</reference>
<evidence type="ECO:0000313" key="1">
    <source>
        <dbReference type="EMBL" id="KAG7387780.1"/>
    </source>
</evidence>
<organism evidence="1 2">
    <name type="scientific">Phytophthora pseudosyringae</name>
    <dbReference type="NCBI Taxonomy" id="221518"/>
    <lineage>
        <taxon>Eukaryota</taxon>
        <taxon>Sar</taxon>
        <taxon>Stramenopiles</taxon>
        <taxon>Oomycota</taxon>
        <taxon>Peronosporomycetes</taxon>
        <taxon>Peronosporales</taxon>
        <taxon>Peronosporaceae</taxon>
        <taxon>Phytophthora</taxon>
    </lineage>
</organism>
<keyword evidence="2" id="KW-1185">Reference proteome</keyword>
<comment type="caution">
    <text evidence="1">The sequence shown here is derived from an EMBL/GenBank/DDBJ whole genome shotgun (WGS) entry which is preliminary data.</text>
</comment>
<accession>A0A8T1W6G6</accession>
<name>A0A8T1W6G6_9STRA</name>
<protein>
    <submittedName>
        <fullName evidence="1">Uncharacterized protein</fullName>
    </submittedName>
</protein>